<name>A0ABS6D9G3_9FIRM</name>
<evidence type="ECO:0000256" key="3">
    <source>
        <dbReference type="ARBA" id="ARBA00022448"/>
    </source>
</evidence>
<comment type="similarity">
    <text evidence="2">Belongs to the FliH family.</text>
</comment>
<protein>
    <submittedName>
        <fullName evidence="9">Flagellar assembly protein</fullName>
    </submittedName>
</protein>
<dbReference type="PANTHER" id="PTHR34982:SF1">
    <property type="entry name" value="FLAGELLAR ASSEMBLY PROTEIN FLIH"/>
    <property type="match status" value="1"/>
</dbReference>
<keyword evidence="9" id="KW-0969">Cilium</keyword>
<reference evidence="9 10" key="1">
    <citation type="submission" date="2021-06" db="EMBL/GenBank/DDBJ databases">
        <title>Faecalicatena sp. nov. isolated from porcine feces.</title>
        <authorList>
            <person name="Oh B.S."/>
            <person name="Lee J.H."/>
        </authorList>
    </citation>
    <scope>NUCLEOTIDE SEQUENCE [LARGE SCALE GENOMIC DNA]</scope>
    <source>
        <strain evidence="9 10">AGMB00832</strain>
    </source>
</reference>
<comment type="caution">
    <text evidence="9">The sequence shown here is derived from an EMBL/GenBank/DDBJ whole genome shotgun (WGS) entry which is preliminary data.</text>
</comment>
<dbReference type="InterPro" id="IPR018035">
    <property type="entry name" value="Flagellar_FliH/T3SS_HrpE"/>
</dbReference>
<evidence type="ECO:0000256" key="2">
    <source>
        <dbReference type="ARBA" id="ARBA00006602"/>
    </source>
</evidence>
<keyword evidence="3" id="KW-0813">Transport</keyword>
<evidence type="ECO:0000256" key="7">
    <source>
        <dbReference type="SAM" id="Coils"/>
    </source>
</evidence>
<evidence type="ECO:0000313" key="9">
    <source>
        <dbReference type="EMBL" id="MBU3878146.1"/>
    </source>
</evidence>
<keyword evidence="10" id="KW-1185">Reference proteome</keyword>
<keyword evidence="5" id="KW-0653">Protein transport</keyword>
<evidence type="ECO:0000256" key="6">
    <source>
        <dbReference type="ARBA" id="ARBA00023225"/>
    </source>
</evidence>
<keyword evidence="7" id="KW-0175">Coiled coil</keyword>
<evidence type="ECO:0000256" key="4">
    <source>
        <dbReference type="ARBA" id="ARBA00022795"/>
    </source>
</evidence>
<feature type="coiled-coil region" evidence="7">
    <location>
        <begin position="154"/>
        <end position="210"/>
    </location>
</feature>
<sequence length="251" mass="28881">MISLFRVIKSEETIFERNRIELYKDGTDGFVEEAEPQGVNHPDYVEAEVRQIYEEARQRANQSAARILEGAYAKRDKIVSTAEEDVKRVRQKAVREGYEAGLLEAAAKSGRLLEEMQGAVGEIRETEERNMELLSDEIIGLSLSMAEKILHKRLEENEDELRELAHAVIQSEKDKKHIHLQVSNRMMRLVEQMDQELEQVRERYQSTIKVKAVPMPPGTCRVETEDGITDASVYVQLENLREQLELLIEEG</sequence>
<evidence type="ECO:0000256" key="1">
    <source>
        <dbReference type="ARBA" id="ARBA00003041"/>
    </source>
</evidence>
<comment type="function">
    <text evidence="1">Needed for flagellar regrowth and assembly.</text>
</comment>
<keyword evidence="9" id="KW-0966">Cell projection</keyword>
<keyword evidence="4" id="KW-1005">Bacterial flagellum biogenesis</keyword>
<dbReference type="InterPro" id="IPR051472">
    <property type="entry name" value="T3SS_Stator/FliH"/>
</dbReference>
<feature type="domain" description="Flagellar assembly protein FliH/Type III secretion system HrpE" evidence="8">
    <location>
        <begin position="113"/>
        <end position="239"/>
    </location>
</feature>
<accession>A0ABS6D9G3</accession>
<keyword evidence="9" id="KW-0282">Flagellum</keyword>
<organism evidence="9 10">
    <name type="scientific">Faecalicatena faecalis</name>
    <dbReference type="NCBI Taxonomy" id="2726362"/>
    <lineage>
        <taxon>Bacteria</taxon>
        <taxon>Bacillati</taxon>
        <taxon>Bacillota</taxon>
        <taxon>Clostridia</taxon>
        <taxon>Lachnospirales</taxon>
        <taxon>Lachnospiraceae</taxon>
        <taxon>Faecalicatena</taxon>
    </lineage>
</organism>
<evidence type="ECO:0000259" key="8">
    <source>
        <dbReference type="Pfam" id="PF02108"/>
    </source>
</evidence>
<dbReference type="PANTHER" id="PTHR34982">
    <property type="entry name" value="YOP PROTEINS TRANSLOCATION PROTEIN L"/>
    <property type="match status" value="1"/>
</dbReference>
<evidence type="ECO:0000313" key="10">
    <source>
        <dbReference type="Proteomes" id="UP000723714"/>
    </source>
</evidence>
<keyword evidence="6" id="KW-1006">Bacterial flagellum protein export</keyword>
<dbReference type="Pfam" id="PF02108">
    <property type="entry name" value="FliH"/>
    <property type="match status" value="1"/>
</dbReference>
<evidence type="ECO:0000256" key="5">
    <source>
        <dbReference type="ARBA" id="ARBA00022927"/>
    </source>
</evidence>
<dbReference type="RefSeq" id="WP_216244738.1">
    <property type="nucleotide sequence ID" value="NZ_JABACJ020000028.1"/>
</dbReference>
<dbReference type="EMBL" id="JABACJ020000028">
    <property type="protein sequence ID" value="MBU3878146.1"/>
    <property type="molecule type" value="Genomic_DNA"/>
</dbReference>
<gene>
    <name evidence="9" type="ORF">HGO97_020295</name>
</gene>
<proteinExistence type="inferred from homology"/>
<dbReference type="Proteomes" id="UP000723714">
    <property type="component" value="Unassembled WGS sequence"/>
</dbReference>